<protein>
    <submittedName>
        <fullName evidence="1">Uncharacterized protein</fullName>
    </submittedName>
</protein>
<dbReference type="Proteomes" id="UP001367508">
    <property type="component" value="Unassembled WGS sequence"/>
</dbReference>
<name>A0AAN9PQI6_CANGL</name>
<proteinExistence type="predicted"/>
<comment type="caution">
    <text evidence="1">The sequence shown here is derived from an EMBL/GenBank/DDBJ whole genome shotgun (WGS) entry which is preliminary data.</text>
</comment>
<dbReference type="EMBL" id="JAYMYQ010000011">
    <property type="protein sequence ID" value="KAK7306696.1"/>
    <property type="molecule type" value="Genomic_DNA"/>
</dbReference>
<reference evidence="1 2" key="1">
    <citation type="submission" date="2024-01" db="EMBL/GenBank/DDBJ databases">
        <title>The genomes of 5 underutilized Papilionoideae crops provide insights into root nodulation and disease resistanc.</title>
        <authorList>
            <person name="Jiang F."/>
        </authorList>
    </citation>
    <scope>NUCLEOTIDE SEQUENCE [LARGE SCALE GENOMIC DNA]</scope>
    <source>
        <strain evidence="1">LVBAO_FW01</strain>
        <tissue evidence="1">Leaves</tissue>
    </source>
</reference>
<accession>A0AAN9PQI6</accession>
<organism evidence="1 2">
    <name type="scientific">Canavalia gladiata</name>
    <name type="common">Sword bean</name>
    <name type="synonym">Dolichos gladiatus</name>
    <dbReference type="NCBI Taxonomy" id="3824"/>
    <lineage>
        <taxon>Eukaryota</taxon>
        <taxon>Viridiplantae</taxon>
        <taxon>Streptophyta</taxon>
        <taxon>Embryophyta</taxon>
        <taxon>Tracheophyta</taxon>
        <taxon>Spermatophyta</taxon>
        <taxon>Magnoliopsida</taxon>
        <taxon>eudicotyledons</taxon>
        <taxon>Gunneridae</taxon>
        <taxon>Pentapetalae</taxon>
        <taxon>rosids</taxon>
        <taxon>fabids</taxon>
        <taxon>Fabales</taxon>
        <taxon>Fabaceae</taxon>
        <taxon>Papilionoideae</taxon>
        <taxon>50 kb inversion clade</taxon>
        <taxon>NPAAA clade</taxon>
        <taxon>indigoferoid/millettioid clade</taxon>
        <taxon>Phaseoleae</taxon>
        <taxon>Canavalia</taxon>
    </lineage>
</organism>
<sequence>MVGPPFTFCMVKAYVHGAWIWITEFGHEAFTNSQKGTVTYLIQDGQFRKNICIDANKYALNRGRIFAAQESITLQHLRIPPMMVKGKEPFSQRKFRILAKNRSGKVLVQRDAILRFSDVDLQRRRSPELGPLLHLKIKGRDIVSAAISVASKDLKAKTDTPKVTVQAHSSAKCQLHNLAGISDMVILGHIFGYAYDVFSSPYETLSLCMPLSWLASTQRVEGVV</sequence>
<evidence type="ECO:0000313" key="2">
    <source>
        <dbReference type="Proteomes" id="UP001367508"/>
    </source>
</evidence>
<keyword evidence="2" id="KW-1185">Reference proteome</keyword>
<gene>
    <name evidence="1" type="ORF">VNO77_44651</name>
</gene>
<evidence type="ECO:0000313" key="1">
    <source>
        <dbReference type="EMBL" id="KAK7306696.1"/>
    </source>
</evidence>
<dbReference type="AlphaFoldDB" id="A0AAN9PQI6"/>